<dbReference type="RefSeq" id="WP_012697337.1">
    <property type="nucleotide sequence ID" value="NZ_CP022115.1"/>
</dbReference>
<reference evidence="3" key="2">
    <citation type="submission" date="2017-06" db="EMBL/GenBank/DDBJ databases">
        <title>Whole genome sequence of Laribacter hongkongensis LHGZ1.</title>
        <authorList>
            <person name="Chen D."/>
            <person name="Wu H."/>
            <person name="Chen J."/>
        </authorList>
    </citation>
    <scope>NUCLEOTIDE SEQUENCE [LARGE SCALE GENOMIC DNA]</scope>
    <source>
        <strain evidence="3">LHGZ1</strain>
    </source>
</reference>
<dbReference type="AlphaFoldDB" id="A0A248LJX7"/>
<protein>
    <submittedName>
        <fullName evidence="1">Uncharacterized protein</fullName>
    </submittedName>
</protein>
<dbReference type="EMBL" id="CP022115">
    <property type="protein sequence ID" value="ASJ24791.1"/>
    <property type="molecule type" value="Genomic_DNA"/>
</dbReference>
<organism evidence="1 3">
    <name type="scientific">Laribacter hongkongensis</name>
    <dbReference type="NCBI Taxonomy" id="168471"/>
    <lineage>
        <taxon>Bacteria</taxon>
        <taxon>Pseudomonadati</taxon>
        <taxon>Pseudomonadota</taxon>
        <taxon>Betaproteobacteria</taxon>
        <taxon>Neisseriales</taxon>
        <taxon>Aquaspirillaceae</taxon>
        <taxon>Laribacter</taxon>
    </lineage>
</organism>
<dbReference type="EMBL" id="JAJAXM010000005">
    <property type="protein sequence ID" value="MCG9025170.1"/>
    <property type="molecule type" value="Genomic_DNA"/>
</dbReference>
<reference evidence="1" key="3">
    <citation type="submission" date="2017-06" db="EMBL/GenBank/DDBJ databases">
        <authorList>
            <person name="Kim H.J."/>
            <person name="Triplett B.A."/>
        </authorList>
    </citation>
    <scope>NUCLEOTIDE SEQUENCE</scope>
    <source>
        <strain evidence="1">HLGZ1</strain>
    </source>
</reference>
<dbReference type="Proteomes" id="UP001200247">
    <property type="component" value="Unassembled WGS sequence"/>
</dbReference>
<gene>
    <name evidence="2" type="ORF">LH440_04505</name>
    <name evidence="1" type="ORF">LHGZ1_1960</name>
</gene>
<dbReference type="GeneID" id="75108744"/>
<evidence type="ECO:0000313" key="2">
    <source>
        <dbReference type="EMBL" id="MCG9025170.1"/>
    </source>
</evidence>
<reference evidence="2 4" key="4">
    <citation type="submission" date="2021-10" db="EMBL/GenBank/DDBJ databases">
        <title>Whole-genome sequencing analysis of Laribacter hongkongensis: virulence gene profiles, carbohydrate-active enzyme prediction, and antimicrobial resistance characterization.</title>
        <authorList>
            <person name="Yuan P."/>
            <person name="Zhan Y."/>
            <person name="Chen D."/>
        </authorList>
    </citation>
    <scope>NUCLEOTIDE SEQUENCE [LARGE SCALE GENOMIC DNA]</scope>
    <source>
        <strain evidence="2 4">W67</strain>
    </source>
</reference>
<evidence type="ECO:0000313" key="4">
    <source>
        <dbReference type="Proteomes" id="UP001200247"/>
    </source>
</evidence>
<sequence>MKKIHLVLSVLTLLVVGGLAYCEWTEESHWSEGRWQSVRHQDRFLTVERHQDQFRVWHVRVMPLSGEVQTSVCPAVLKGEHQLLATCPEGASPVARNRTHTIWLDAGSSRIGYGSHVFVPHEGMLG</sequence>
<accession>A0A248LJX7</accession>
<evidence type="ECO:0000313" key="3">
    <source>
        <dbReference type="Proteomes" id="UP000197424"/>
    </source>
</evidence>
<reference evidence="1" key="1">
    <citation type="journal article" date="2017" name="J. Antimicrob. Chemother.">
        <title>Emergence and genomic analysis of MDR Laribacter hongkongensis strain HLGZ1 from Guangzhou, China.</title>
        <authorList>
            <person name="Wu H.K."/>
            <person name="Chen J.H."/>
            <person name="Yang L."/>
            <person name="Li A.R."/>
            <person name="Su D.H."/>
            <person name="Lin Y.P."/>
            <person name="Chen D.Q."/>
        </authorList>
    </citation>
    <scope>NUCLEOTIDE SEQUENCE</scope>
    <source>
        <strain evidence="1">HLGZ1</strain>
    </source>
</reference>
<name>A0A248LJX7_9NEIS</name>
<dbReference type="Proteomes" id="UP000197424">
    <property type="component" value="Chromosome"/>
</dbReference>
<evidence type="ECO:0000313" key="1">
    <source>
        <dbReference type="EMBL" id="ASJ24791.1"/>
    </source>
</evidence>
<proteinExistence type="predicted"/>